<proteinExistence type="predicted"/>
<sequence>MINAEEIVHLIEDLNSISTFHRWRKMVEELCGVKFQKKVICVGNSSYSKVYQFSEEDVKKFQQVADLKNKGHPLKEAVIKVFGNELILDSTQDQNVFDELKYEIKSLKEQVSKQAKHILDLERELRLTNYENSQLSQRIQKMEVEKADKFFHRKKS</sequence>
<organism evidence="2 3">
    <name type="scientific">Enterococcus faecium</name>
    <name type="common">Streptococcus faecium</name>
    <dbReference type="NCBI Taxonomy" id="1352"/>
    <lineage>
        <taxon>Bacteria</taxon>
        <taxon>Bacillati</taxon>
        <taxon>Bacillota</taxon>
        <taxon>Bacilli</taxon>
        <taxon>Lactobacillales</taxon>
        <taxon>Enterococcaceae</taxon>
        <taxon>Enterococcus</taxon>
    </lineage>
</organism>
<dbReference type="Gene3D" id="1.10.1660.10">
    <property type="match status" value="1"/>
</dbReference>
<comment type="caution">
    <text evidence="2">The sequence shown here is derived from an EMBL/GenBank/DDBJ whole genome shotgun (WGS) entry which is preliminary data.</text>
</comment>
<dbReference type="RefSeq" id="WP_104847366.1">
    <property type="nucleotide sequence ID" value="NZ_KZ846093.1"/>
</dbReference>
<name>A0A3F3NMG3_ENTFC</name>
<accession>A0A3F3NMG3</accession>
<evidence type="ECO:0000313" key="2">
    <source>
        <dbReference type="EMBL" id="RBS31210.1"/>
    </source>
</evidence>
<evidence type="ECO:0000256" key="1">
    <source>
        <dbReference type="SAM" id="Coils"/>
    </source>
</evidence>
<keyword evidence="1" id="KW-0175">Coiled coil</keyword>
<dbReference type="EMBL" id="LEQJ01000009">
    <property type="protein sequence ID" value="RBS31210.1"/>
    <property type="molecule type" value="Genomic_DNA"/>
</dbReference>
<dbReference type="Proteomes" id="UP000253144">
    <property type="component" value="Unassembled WGS sequence"/>
</dbReference>
<evidence type="ECO:0000313" key="3">
    <source>
        <dbReference type="Proteomes" id="UP000253144"/>
    </source>
</evidence>
<dbReference type="AlphaFoldDB" id="A0A3F3NMG3"/>
<gene>
    <name evidence="2" type="ORF">EB12_01395</name>
</gene>
<protein>
    <submittedName>
        <fullName evidence="2">Uncharacterized protein</fullName>
    </submittedName>
</protein>
<feature type="coiled-coil region" evidence="1">
    <location>
        <begin position="104"/>
        <end position="138"/>
    </location>
</feature>
<reference evidence="2 3" key="1">
    <citation type="submission" date="2015-06" db="EMBL/GenBank/DDBJ databases">
        <title>The Genome Sequence of Enterococcus faecium 131EA1.</title>
        <authorList>
            <consortium name="The Broad Institute Genomics Platform"/>
            <consortium name="The Broad Institute Genome Sequencing Center for Infectious Disease"/>
            <person name="Earl A.M."/>
            <person name="Van Tyne D."/>
            <person name="Lebreton F."/>
            <person name="Saavedra J.T."/>
            <person name="Gilmore M.S."/>
            <person name="Manson Mcguire A."/>
            <person name="Clock S."/>
            <person name="Crupain M."/>
            <person name="Rangan U."/>
            <person name="Young S."/>
            <person name="Abouelleil A."/>
            <person name="Cao P."/>
            <person name="Chapman S.B."/>
            <person name="Griggs A."/>
            <person name="Priest M."/>
            <person name="Shea T."/>
            <person name="Wortman J."/>
            <person name="Nusbaum C."/>
            <person name="Birren B."/>
        </authorList>
    </citation>
    <scope>NUCLEOTIDE SEQUENCE [LARGE SCALE GENOMIC DNA]</scope>
    <source>
        <strain evidence="2 3">131EA1</strain>
    </source>
</reference>